<evidence type="ECO:0000313" key="7">
    <source>
        <dbReference type="RefSeq" id="XP_031557797.1"/>
    </source>
</evidence>
<name>A0A6P8HYV6_ACTTE</name>
<sequence length="238" mass="27668">MAEQCMECGCTCSKCNASSECISLREEIVKLCKKLNESERRTQELELKLRESNLEKEAEHLRIQENFESYLEQNKRLKESYDQTVRQNQELESQVLKMADELQTERSRFDEALMAMTERLIDATEKMNTMEKETVKSRKDCALVVQLLKCNQSLDRNFISKKLDSFPSELKGKLQEELKLKDTSEKTEKSRSMSAVDSNDNATVRSSLHKQPFAQRRSKSVTFSMSEDEIIQNGFHQN</sequence>
<evidence type="ECO:0000256" key="2">
    <source>
        <dbReference type="ARBA" id="ARBA00022553"/>
    </source>
</evidence>
<dbReference type="Proteomes" id="UP000515163">
    <property type="component" value="Unplaced"/>
</dbReference>
<dbReference type="RefSeq" id="XP_031557797.1">
    <property type="nucleotide sequence ID" value="XM_031701937.1"/>
</dbReference>
<dbReference type="GeneID" id="116294354"/>
<evidence type="ECO:0000256" key="5">
    <source>
        <dbReference type="SAM" id="MobiDB-lite"/>
    </source>
</evidence>
<dbReference type="PANTHER" id="PTHR28664:SF4">
    <property type="entry name" value="TIGHT JUNCTION-ASSOCIATED PROTEIN 1"/>
    <property type="match status" value="1"/>
</dbReference>
<evidence type="ECO:0000256" key="1">
    <source>
        <dbReference type="ARBA" id="ARBA00004170"/>
    </source>
</evidence>
<feature type="compositionally biased region" description="Basic and acidic residues" evidence="5">
    <location>
        <begin position="181"/>
        <end position="191"/>
    </location>
</feature>
<dbReference type="InParanoid" id="A0A6P8HYV6"/>
<evidence type="ECO:0000313" key="6">
    <source>
        <dbReference type="Proteomes" id="UP000515163"/>
    </source>
</evidence>
<protein>
    <submittedName>
        <fullName evidence="7">Tight junction-associated protein 1-like</fullName>
    </submittedName>
</protein>
<feature type="coiled-coil region" evidence="4">
    <location>
        <begin position="21"/>
        <end position="133"/>
    </location>
</feature>
<organism evidence="6 7">
    <name type="scientific">Actinia tenebrosa</name>
    <name type="common">Australian red waratah sea anemone</name>
    <dbReference type="NCBI Taxonomy" id="6105"/>
    <lineage>
        <taxon>Eukaryota</taxon>
        <taxon>Metazoa</taxon>
        <taxon>Cnidaria</taxon>
        <taxon>Anthozoa</taxon>
        <taxon>Hexacorallia</taxon>
        <taxon>Actiniaria</taxon>
        <taxon>Actiniidae</taxon>
        <taxon>Actinia</taxon>
    </lineage>
</organism>
<dbReference type="PANTHER" id="PTHR28664">
    <property type="entry name" value="TIGHT JUNCTION-ASSOCIATED PROTEIN 1"/>
    <property type="match status" value="1"/>
</dbReference>
<proteinExistence type="predicted"/>
<dbReference type="AlphaFoldDB" id="A0A6P8HYV6"/>
<evidence type="ECO:0000256" key="4">
    <source>
        <dbReference type="SAM" id="Coils"/>
    </source>
</evidence>
<dbReference type="KEGG" id="aten:116294354"/>
<keyword evidence="2" id="KW-0597">Phosphoprotein</keyword>
<gene>
    <name evidence="7" type="primary">LOC116294354</name>
</gene>
<feature type="compositionally biased region" description="Polar residues" evidence="5">
    <location>
        <begin position="192"/>
        <end position="206"/>
    </location>
</feature>
<evidence type="ECO:0000256" key="3">
    <source>
        <dbReference type="ARBA" id="ARBA00023136"/>
    </source>
</evidence>
<accession>A0A6P8HYV6</accession>
<dbReference type="OrthoDB" id="10068192at2759"/>
<feature type="region of interest" description="Disordered" evidence="5">
    <location>
        <begin position="181"/>
        <end position="225"/>
    </location>
</feature>
<keyword evidence="6" id="KW-1185">Reference proteome</keyword>
<comment type="subcellular location">
    <subcellularLocation>
        <location evidence="1">Membrane</location>
        <topology evidence="1">Peripheral membrane protein</topology>
    </subcellularLocation>
</comment>
<keyword evidence="4" id="KW-0175">Coiled coil</keyword>
<keyword evidence="3" id="KW-0472">Membrane</keyword>
<dbReference type="GO" id="GO:0016020">
    <property type="term" value="C:membrane"/>
    <property type="evidence" value="ECO:0007669"/>
    <property type="project" value="UniProtKB-SubCell"/>
</dbReference>
<dbReference type="InterPro" id="IPR043441">
    <property type="entry name" value="Tjap1/BEGAIN"/>
</dbReference>
<reference evidence="7" key="1">
    <citation type="submission" date="2025-08" db="UniProtKB">
        <authorList>
            <consortium name="RefSeq"/>
        </authorList>
    </citation>
    <scope>IDENTIFICATION</scope>
    <source>
        <tissue evidence="7">Tentacle</tissue>
    </source>
</reference>